<protein>
    <recommendedName>
        <fullName evidence="3">Methyltransferase domain-containing protein</fullName>
    </recommendedName>
</protein>
<dbReference type="Proteomes" id="UP000799772">
    <property type="component" value="Unassembled WGS sequence"/>
</dbReference>
<gene>
    <name evidence="1" type="ORF">NA57DRAFT_81074</name>
</gene>
<dbReference type="Gene3D" id="3.40.50.150">
    <property type="entry name" value="Vaccinia Virus protein VP39"/>
    <property type="match status" value="1"/>
</dbReference>
<dbReference type="AlphaFoldDB" id="A0A9P4I887"/>
<accession>A0A9P4I887</accession>
<evidence type="ECO:0000313" key="1">
    <source>
        <dbReference type="EMBL" id="KAF2093571.1"/>
    </source>
</evidence>
<dbReference type="CDD" id="cd02440">
    <property type="entry name" value="AdoMet_MTases"/>
    <property type="match status" value="1"/>
</dbReference>
<proteinExistence type="predicted"/>
<keyword evidence="2" id="KW-1185">Reference proteome</keyword>
<dbReference type="OrthoDB" id="3436015at2759"/>
<reference evidence="1" key="1">
    <citation type="journal article" date="2020" name="Stud. Mycol.">
        <title>101 Dothideomycetes genomes: a test case for predicting lifestyles and emergence of pathogens.</title>
        <authorList>
            <person name="Haridas S."/>
            <person name="Albert R."/>
            <person name="Binder M."/>
            <person name="Bloem J."/>
            <person name="Labutti K."/>
            <person name="Salamov A."/>
            <person name="Andreopoulos B."/>
            <person name="Baker S."/>
            <person name="Barry K."/>
            <person name="Bills G."/>
            <person name="Bluhm B."/>
            <person name="Cannon C."/>
            <person name="Castanera R."/>
            <person name="Culley D."/>
            <person name="Daum C."/>
            <person name="Ezra D."/>
            <person name="Gonzalez J."/>
            <person name="Henrissat B."/>
            <person name="Kuo A."/>
            <person name="Liang C."/>
            <person name="Lipzen A."/>
            <person name="Lutzoni F."/>
            <person name="Magnuson J."/>
            <person name="Mondo S."/>
            <person name="Nolan M."/>
            <person name="Ohm R."/>
            <person name="Pangilinan J."/>
            <person name="Park H.-J."/>
            <person name="Ramirez L."/>
            <person name="Alfaro M."/>
            <person name="Sun H."/>
            <person name="Tritt A."/>
            <person name="Yoshinaga Y."/>
            <person name="Zwiers L.-H."/>
            <person name="Turgeon B."/>
            <person name="Goodwin S."/>
            <person name="Spatafora J."/>
            <person name="Crous P."/>
            <person name="Grigoriev I."/>
        </authorList>
    </citation>
    <scope>NUCLEOTIDE SEQUENCE</scope>
    <source>
        <strain evidence="1">CBS 133067</strain>
    </source>
</reference>
<evidence type="ECO:0008006" key="3">
    <source>
        <dbReference type="Google" id="ProtNLM"/>
    </source>
</evidence>
<dbReference type="InterPro" id="IPR029063">
    <property type="entry name" value="SAM-dependent_MTases_sf"/>
</dbReference>
<name>A0A9P4I887_9PEZI</name>
<organism evidence="1 2">
    <name type="scientific">Rhizodiscina lignyota</name>
    <dbReference type="NCBI Taxonomy" id="1504668"/>
    <lineage>
        <taxon>Eukaryota</taxon>
        <taxon>Fungi</taxon>
        <taxon>Dikarya</taxon>
        <taxon>Ascomycota</taxon>
        <taxon>Pezizomycotina</taxon>
        <taxon>Dothideomycetes</taxon>
        <taxon>Pleosporomycetidae</taxon>
        <taxon>Aulographales</taxon>
        <taxon>Rhizodiscinaceae</taxon>
        <taxon>Rhizodiscina</taxon>
    </lineage>
</organism>
<evidence type="ECO:0000313" key="2">
    <source>
        <dbReference type="Proteomes" id="UP000799772"/>
    </source>
</evidence>
<comment type="caution">
    <text evidence="1">The sequence shown here is derived from an EMBL/GenBank/DDBJ whole genome shotgun (WGS) entry which is preliminary data.</text>
</comment>
<dbReference type="EMBL" id="ML978137">
    <property type="protein sequence ID" value="KAF2093571.1"/>
    <property type="molecule type" value="Genomic_DNA"/>
</dbReference>
<sequence length="169" mass="19061">MSSSVEQYYTANIESEDKRLDAGRLEYAIRLRVIRGLIRARQARNDIPLKIADIGCGPGGYGHKLYISELTQACLELAVQKFDMANLKPKAVIHRDAESIFQRPEFSENVFDIVLLLDPLYHILDSSARLLVVQNILQVLAHGSFLVVAFARRNAHPRDVACCEPDRPM</sequence>
<dbReference type="SUPFAM" id="SSF53335">
    <property type="entry name" value="S-adenosyl-L-methionine-dependent methyltransferases"/>
    <property type="match status" value="1"/>
</dbReference>